<protein>
    <recommendedName>
        <fullName evidence="3">TATA-box binding protein</fullName>
    </recommendedName>
</protein>
<dbReference type="SUPFAM" id="SSF143842">
    <property type="entry name" value="YwmB-like"/>
    <property type="match status" value="1"/>
</dbReference>
<name>A0A024P475_9BACI</name>
<dbReference type="InterPro" id="IPR036209">
    <property type="entry name" value="YwmB-like_sf"/>
</dbReference>
<keyword evidence="2" id="KW-1185">Reference proteome</keyword>
<dbReference type="RefSeq" id="WP_035506649.1">
    <property type="nucleotide sequence ID" value="NZ_CCDH010000001.1"/>
</dbReference>
<dbReference type="Proteomes" id="UP000028868">
    <property type="component" value="Unassembled WGS sequence"/>
</dbReference>
<dbReference type="AlphaFoldDB" id="A0A024P475"/>
<evidence type="ECO:0000313" key="2">
    <source>
        <dbReference type="Proteomes" id="UP000028868"/>
    </source>
</evidence>
<dbReference type="Gene3D" id="3.30.2030.10">
    <property type="entry name" value="YwmB-like"/>
    <property type="match status" value="1"/>
</dbReference>
<organism evidence="1 2">
    <name type="scientific">Halobacillus karajensis</name>
    <dbReference type="NCBI Taxonomy" id="195088"/>
    <lineage>
        <taxon>Bacteria</taxon>
        <taxon>Bacillati</taxon>
        <taxon>Bacillota</taxon>
        <taxon>Bacilli</taxon>
        <taxon>Bacillales</taxon>
        <taxon>Bacillaceae</taxon>
        <taxon>Halobacillus</taxon>
    </lineage>
</organism>
<dbReference type="InterPro" id="IPR014794">
    <property type="entry name" value="DUF1779"/>
</dbReference>
<evidence type="ECO:0008006" key="3">
    <source>
        <dbReference type="Google" id="ProtNLM"/>
    </source>
</evidence>
<evidence type="ECO:0000313" key="1">
    <source>
        <dbReference type="EMBL" id="CDQ23086.1"/>
    </source>
</evidence>
<reference evidence="2" key="1">
    <citation type="submission" date="2014-03" db="EMBL/GenBank/DDBJ databases">
        <authorList>
            <person name="Urmite Genomes U."/>
        </authorList>
    </citation>
    <scope>NUCLEOTIDE SEQUENCE [LARGE SCALE GENOMIC DNA]</scope>
    <source>
        <strain evidence="2">HD-03</strain>
    </source>
</reference>
<accession>A0A024P475</accession>
<dbReference type="Gene3D" id="3.30.360.40">
    <property type="entry name" value="YwmB-like"/>
    <property type="match status" value="1"/>
</dbReference>
<dbReference type="Pfam" id="PF08680">
    <property type="entry name" value="DUF1779"/>
    <property type="match status" value="1"/>
</dbReference>
<reference evidence="1 2" key="2">
    <citation type="submission" date="2014-05" db="EMBL/GenBank/DDBJ databases">
        <title>Draft genome sequence of Halobacillus karajensis HK-03.</title>
        <authorList>
            <person name="Khelaifia S."/>
            <person name="Croce O."/>
            <person name="Lagier J.C."/>
            <person name="Raoult D."/>
        </authorList>
    </citation>
    <scope>NUCLEOTIDE SEQUENCE [LARGE SCALE GENOMIC DNA]</scope>
    <source>
        <strain evidence="1 2">HD-03</strain>
    </source>
</reference>
<proteinExistence type="predicted"/>
<comment type="caution">
    <text evidence="1">The sequence shown here is derived from an EMBL/GenBank/DDBJ whole genome shotgun (WGS) entry which is preliminary data.</text>
</comment>
<dbReference type="EMBL" id="CCDI010000001">
    <property type="protein sequence ID" value="CDQ23086.1"/>
    <property type="molecule type" value="Genomic_DNA"/>
</dbReference>
<sequence>MKSVLAGIIALFIIGTGAYPQEMTGSHEALMEFASFAADKQLEVNSWSVTMKEKVSTNEADKIKEELATFWNNAVISQERTANAVKYTVKNSHKNKQIVETYSMIFPHNNKSNVEMVYSTEGQGTPSLTKLNQTTVEEVSRRFFSKNVTKFTCLKAKFSGIIDDVLVYEKFKQAFNVATIDEIDENGWTSRTGYTQKWDQAIRAGDQMMNTQFATRTLGGETNITIGTPIITAEY</sequence>
<gene>
    <name evidence="1" type="ORF">BN983_01305</name>
</gene>